<protein>
    <submittedName>
        <fullName evidence="1">Class I SAM-dependent methyltransferase</fullName>
    </submittedName>
</protein>
<dbReference type="CDD" id="cd02440">
    <property type="entry name" value="AdoMet_MTases"/>
    <property type="match status" value="1"/>
</dbReference>
<proteinExistence type="predicted"/>
<dbReference type="InterPro" id="IPR029063">
    <property type="entry name" value="SAM-dependent_MTases_sf"/>
</dbReference>
<keyword evidence="1" id="KW-0489">Methyltransferase</keyword>
<organism evidence="1 2">
    <name type="scientific">Pegethrix bostrychoides GSE-TBD4-15B</name>
    <dbReference type="NCBI Taxonomy" id="2839662"/>
    <lineage>
        <taxon>Bacteria</taxon>
        <taxon>Bacillati</taxon>
        <taxon>Cyanobacteriota</taxon>
        <taxon>Cyanophyceae</taxon>
        <taxon>Oculatellales</taxon>
        <taxon>Oculatellaceae</taxon>
        <taxon>Pegethrix</taxon>
    </lineage>
</organism>
<dbReference type="SUPFAM" id="SSF53335">
    <property type="entry name" value="S-adenosyl-L-methionine-dependent methyltransferases"/>
    <property type="match status" value="1"/>
</dbReference>
<keyword evidence="1" id="KW-0808">Transferase</keyword>
<dbReference type="AlphaFoldDB" id="A0A951PDP8"/>
<evidence type="ECO:0000313" key="2">
    <source>
        <dbReference type="Proteomes" id="UP000707356"/>
    </source>
</evidence>
<comment type="caution">
    <text evidence="1">The sequence shown here is derived from an EMBL/GenBank/DDBJ whole genome shotgun (WGS) entry which is preliminary data.</text>
</comment>
<dbReference type="GO" id="GO:0032259">
    <property type="term" value="P:methylation"/>
    <property type="evidence" value="ECO:0007669"/>
    <property type="project" value="UniProtKB-KW"/>
</dbReference>
<dbReference type="EMBL" id="JAHHHV010000074">
    <property type="protein sequence ID" value="MBW4467180.1"/>
    <property type="molecule type" value="Genomic_DNA"/>
</dbReference>
<name>A0A951PDP8_9CYAN</name>
<dbReference type="Gene3D" id="3.40.50.150">
    <property type="entry name" value="Vaccinia Virus protein VP39"/>
    <property type="match status" value="1"/>
</dbReference>
<dbReference type="Pfam" id="PF13489">
    <property type="entry name" value="Methyltransf_23"/>
    <property type="match status" value="1"/>
</dbReference>
<sequence>MDQLFQSAQPAPQAIQADPAHPCPVCAAESRRLFCKHGYWIRGCQSCEHRFAELRPDPSHVATVYDDCYFQGGGAGYPNYLAEAALLRRQGRRYAKLLTRYMQPGRLLDVGAAAGLILQGFCDYGWDGEGLEPNPKMAEFACRELALNVRTGSLEGFSGSGYDLITMIQVVPHFFDLQQAFQVASAQTLPGGFWLIETWNRDSLTARLLSKNWHEYSPPSVLHWFSPSGLQELAAQHGCELVAQGRPAKWINAAHAKSLLRYKLRHLPLRRFWSLLLALIPDSLNLPYPAEDLVWMLFQKPAA</sequence>
<reference evidence="1" key="2">
    <citation type="journal article" date="2022" name="Microbiol. Resour. Announc.">
        <title>Metagenome Sequencing to Explore Phylogenomics of Terrestrial Cyanobacteria.</title>
        <authorList>
            <person name="Ward R.D."/>
            <person name="Stajich J.E."/>
            <person name="Johansen J.R."/>
            <person name="Huntemann M."/>
            <person name="Clum A."/>
            <person name="Foster B."/>
            <person name="Foster B."/>
            <person name="Roux S."/>
            <person name="Palaniappan K."/>
            <person name="Varghese N."/>
            <person name="Mukherjee S."/>
            <person name="Reddy T.B.K."/>
            <person name="Daum C."/>
            <person name="Copeland A."/>
            <person name="Chen I.A."/>
            <person name="Ivanova N.N."/>
            <person name="Kyrpides N.C."/>
            <person name="Shapiro N."/>
            <person name="Eloe-Fadrosh E.A."/>
            <person name="Pietrasiak N."/>
        </authorList>
    </citation>
    <scope>NUCLEOTIDE SEQUENCE</scope>
    <source>
        <strain evidence="1">GSE-TBD4-15B</strain>
    </source>
</reference>
<accession>A0A951PDP8</accession>
<dbReference type="Proteomes" id="UP000707356">
    <property type="component" value="Unassembled WGS sequence"/>
</dbReference>
<dbReference type="GO" id="GO:0008168">
    <property type="term" value="F:methyltransferase activity"/>
    <property type="evidence" value="ECO:0007669"/>
    <property type="project" value="UniProtKB-KW"/>
</dbReference>
<gene>
    <name evidence="1" type="ORF">KME07_17275</name>
</gene>
<reference evidence="1" key="1">
    <citation type="submission" date="2021-05" db="EMBL/GenBank/DDBJ databases">
        <authorList>
            <person name="Pietrasiak N."/>
            <person name="Ward R."/>
            <person name="Stajich J.E."/>
            <person name="Kurbessoian T."/>
        </authorList>
    </citation>
    <scope>NUCLEOTIDE SEQUENCE</scope>
    <source>
        <strain evidence="1">GSE-TBD4-15B</strain>
    </source>
</reference>
<evidence type="ECO:0000313" key="1">
    <source>
        <dbReference type="EMBL" id="MBW4467180.1"/>
    </source>
</evidence>